<proteinExistence type="predicted"/>
<sequence length="39" mass="4470">MAVRSRGYFDVHKPDGPVTGIHHRYCVVLQRADGYSYSM</sequence>
<gene>
    <name evidence="1" type="ORF">PDMSB3_0068</name>
</gene>
<geneLocation type="plasmid" evidence="1 2">
    <name>pII</name>
</geneLocation>
<evidence type="ECO:0000313" key="1">
    <source>
        <dbReference type="EMBL" id="VVD31192.1"/>
    </source>
</evidence>
<keyword evidence="2" id="KW-1185">Reference proteome</keyword>
<protein>
    <submittedName>
        <fullName evidence="1">Uncharacterized protein</fullName>
    </submittedName>
</protein>
<dbReference type="KEGG" id="pdio:PDMSB3_0068.3"/>
<dbReference type="AlphaFoldDB" id="A0A5Q4YWU7"/>
<accession>A0A5Q4YWU7</accession>
<reference evidence="1 2" key="1">
    <citation type="submission" date="2019-08" db="EMBL/GenBank/DDBJ databases">
        <authorList>
            <person name="Herpell B J."/>
        </authorList>
    </citation>
    <scope>NUCLEOTIDE SEQUENCE [LARGE SCALE GENOMIC DNA]</scope>
    <source>
        <strain evidence="2">Msb3</strain>
        <plasmid evidence="1 2">pII</plasmid>
    </source>
</reference>
<evidence type="ECO:0000313" key="2">
    <source>
        <dbReference type="Proteomes" id="UP000325811"/>
    </source>
</evidence>
<keyword evidence="1" id="KW-0614">Plasmid</keyword>
<dbReference type="Proteomes" id="UP000325811">
    <property type="component" value="Plasmid pII"/>
</dbReference>
<organism evidence="1 2">
    <name type="scientific">Paraburkholderia dioscoreae</name>
    <dbReference type="NCBI Taxonomy" id="2604047"/>
    <lineage>
        <taxon>Bacteria</taxon>
        <taxon>Pseudomonadati</taxon>
        <taxon>Pseudomonadota</taxon>
        <taxon>Betaproteobacteria</taxon>
        <taxon>Burkholderiales</taxon>
        <taxon>Burkholderiaceae</taxon>
        <taxon>Paraburkholderia</taxon>
    </lineage>
</organism>
<dbReference type="EMBL" id="LR699556">
    <property type="protein sequence ID" value="VVD31192.1"/>
    <property type="molecule type" value="Genomic_DNA"/>
</dbReference>
<name>A0A5Q4YWU7_9BURK</name>